<accession>A0ACC6MGA6</accession>
<name>A0ACC6MGA6_MYCPF</name>
<gene>
    <name evidence="1" type="ORF">OHX15_11325</name>
</gene>
<reference evidence="1 2" key="1">
    <citation type="journal article" date="2021" name="Chemosphere">
        <title>Bioballs carrying a syntrophic Rhodococcus and Mycolicibacterium consortium for simultaneous sorption and biodegradation of fuel oil in contaminated freshwater.</title>
        <authorList>
            <person name="Naloka K."/>
            <person name="Polrit D."/>
            <person name="Muangchinda C."/>
            <person name="Thoetkiattikul H."/>
            <person name="Pinyakong O."/>
        </authorList>
    </citation>
    <scope>NUCLEOTIDE SEQUENCE [LARGE SCALE GENOMIC DNA]</scope>
    <source>
        <strain evidence="1 2">J101</strain>
    </source>
</reference>
<organism evidence="1 2">
    <name type="scientific">Mycolicibacterium parafortuitum</name>
    <name type="common">Mycobacterium parafortuitum</name>
    <dbReference type="NCBI Taxonomy" id="39692"/>
    <lineage>
        <taxon>Bacteria</taxon>
        <taxon>Bacillati</taxon>
        <taxon>Actinomycetota</taxon>
        <taxon>Actinomycetes</taxon>
        <taxon>Mycobacteriales</taxon>
        <taxon>Mycobacteriaceae</taxon>
        <taxon>Mycolicibacterium</taxon>
    </lineage>
</organism>
<proteinExistence type="predicted"/>
<keyword evidence="2" id="KW-1185">Reference proteome</keyword>
<dbReference type="Proteomes" id="UP001289645">
    <property type="component" value="Unassembled WGS sequence"/>
</dbReference>
<evidence type="ECO:0000313" key="1">
    <source>
        <dbReference type="EMBL" id="MDZ5085974.1"/>
    </source>
</evidence>
<comment type="caution">
    <text evidence="1">The sequence shown here is derived from an EMBL/GenBank/DDBJ whole genome shotgun (WGS) entry which is preliminary data.</text>
</comment>
<sequence length="459" mass="48547">METRPGDRRIRPEWWALILVVLTVVFVVVTSAIFAGSFDSSVPVTLKSERSGLIMETNAKVKMRGVEVGRVGHVGASDGSAELQLELDPAQIHHIPANVEAQIKATTAFGAKFVDLVYPENPSPEHLTAGAVVRSSNVSTEVNTVFENVVDLVDMIDPAKLNAVLSAVADAVRGQGERMGQATTDLNQVLTALNDRSDLIREDWRSFKDFNDTYAAAAQDILVVLDAAGTTSRTIADKSSSLDSLLLNIVGFGDAGIDVLVASKDDLVASADVLEPTTNLLLEYSPTYTCFLQGAHFNLENGGYDVFGGTDGRTLHFDVALLLGNDPYRYPDHLPVVAAQGGPGGAPGCGSLPDVAKNFPVRQLITNTGWGRGLDVRPNPGIGFPCYANWLPATRAVPERPSVRNCLPGPAIGPVPYPGAPPYGAAMYGPGGIPLWPGLPPGPPEPGPAQPHLNGQTPP</sequence>
<dbReference type="EMBL" id="JAOXLN010000010">
    <property type="protein sequence ID" value="MDZ5085974.1"/>
    <property type="molecule type" value="Genomic_DNA"/>
</dbReference>
<evidence type="ECO:0000313" key="2">
    <source>
        <dbReference type="Proteomes" id="UP001289645"/>
    </source>
</evidence>
<protein>
    <submittedName>
        <fullName evidence="1">MCE family protein</fullName>
    </submittedName>
</protein>